<name>A0A6J4RM70_9BACT</name>
<protein>
    <submittedName>
        <fullName evidence="1">Uncharacterized protein</fullName>
    </submittedName>
</protein>
<dbReference type="AlphaFoldDB" id="A0A6J4RM70"/>
<organism evidence="1">
    <name type="scientific">uncultured Segetibacter sp</name>
    <dbReference type="NCBI Taxonomy" id="481133"/>
    <lineage>
        <taxon>Bacteria</taxon>
        <taxon>Pseudomonadati</taxon>
        <taxon>Bacteroidota</taxon>
        <taxon>Chitinophagia</taxon>
        <taxon>Chitinophagales</taxon>
        <taxon>Chitinophagaceae</taxon>
        <taxon>Segetibacter</taxon>
        <taxon>environmental samples</taxon>
    </lineage>
</organism>
<proteinExistence type="predicted"/>
<sequence length="38" mass="4438">MWDFEYATEEQIVHHDFTVLPNGNILAIAYETKSYGYA</sequence>
<gene>
    <name evidence="1" type="ORF">AVDCRST_MAG96-766</name>
</gene>
<feature type="non-terminal residue" evidence="1">
    <location>
        <position position="38"/>
    </location>
</feature>
<evidence type="ECO:0000313" key="1">
    <source>
        <dbReference type="EMBL" id="CAA9476807.1"/>
    </source>
</evidence>
<accession>A0A6J4RM70</accession>
<reference evidence="1" key="1">
    <citation type="submission" date="2020-02" db="EMBL/GenBank/DDBJ databases">
        <authorList>
            <person name="Meier V. D."/>
        </authorList>
    </citation>
    <scope>NUCLEOTIDE SEQUENCE</scope>
    <source>
        <strain evidence="1">AVDCRST_MAG96</strain>
    </source>
</reference>
<dbReference type="EMBL" id="CADCVN010000290">
    <property type="protein sequence ID" value="CAA9476807.1"/>
    <property type="molecule type" value="Genomic_DNA"/>
</dbReference>